<keyword evidence="4" id="KW-1133">Transmembrane helix</keyword>
<dbReference type="Pfam" id="PF13855">
    <property type="entry name" value="LRR_8"/>
    <property type="match status" value="1"/>
</dbReference>
<keyword evidence="4" id="KW-0472">Membrane</keyword>
<evidence type="ECO:0000256" key="3">
    <source>
        <dbReference type="SAM" id="MobiDB-lite"/>
    </source>
</evidence>
<evidence type="ECO:0000313" key="7">
    <source>
        <dbReference type="Proteomes" id="UP000061227"/>
    </source>
</evidence>
<dbReference type="InterPro" id="IPR001611">
    <property type="entry name" value="Leu-rich_rpt"/>
</dbReference>
<dbReference type="PANTHER" id="PTHR46652:SF3">
    <property type="entry name" value="LEUCINE-RICH REPEAT-CONTAINING PROTEIN 9"/>
    <property type="match status" value="1"/>
</dbReference>
<feature type="transmembrane region" description="Helical" evidence="4">
    <location>
        <begin position="405"/>
        <end position="425"/>
    </location>
</feature>
<dbReference type="SUPFAM" id="SSF52075">
    <property type="entry name" value="Outer arm dynein light chain 1"/>
    <property type="match status" value="1"/>
</dbReference>
<dbReference type="InterPro" id="IPR032179">
    <property type="entry name" value="Cry22Aa_Ig-like"/>
</dbReference>
<dbReference type="Proteomes" id="UP000061227">
    <property type="component" value="Unassembled WGS sequence"/>
</dbReference>
<evidence type="ECO:0000256" key="4">
    <source>
        <dbReference type="SAM" id="Phobius"/>
    </source>
</evidence>
<evidence type="ECO:0000256" key="1">
    <source>
        <dbReference type="ARBA" id="ARBA00022614"/>
    </source>
</evidence>
<dbReference type="PROSITE" id="PS51450">
    <property type="entry name" value="LRR"/>
    <property type="match status" value="1"/>
</dbReference>
<feature type="region of interest" description="Disordered" evidence="3">
    <location>
        <begin position="336"/>
        <end position="388"/>
    </location>
</feature>
<accession>A0A3F3GXD6</accession>
<dbReference type="Pfam" id="PF16403">
    <property type="entry name" value="Bact_surface_Ig-like"/>
    <property type="match status" value="1"/>
</dbReference>
<dbReference type="Gene3D" id="3.80.10.10">
    <property type="entry name" value="Ribonuclease Inhibitor"/>
    <property type="match status" value="1"/>
</dbReference>
<dbReference type="EMBL" id="DF968068">
    <property type="protein sequence ID" value="GAP03316.1"/>
    <property type="molecule type" value="Genomic_DNA"/>
</dbReference>
<keyword evidence="2" id="KW-0677">Repeat</keyword>
<name>A0A3F3GXD6_9LACO</name>
<feature type="domain" description="Pesticidal crystal protein Cry22Aa Ig-like" evidence="5">
    <location>
        <begin position="263"/>
        <end position="335"/>
    </location>
</feature>
<evidence type="ECO:0000259" key="5">
    <source>
        <dbReference type="Pfam" id="PF16403"/>
    </source>
</evidence>
<dbReference type="InterPro" id="IPR013783">
    <property type="entry name" value="Ig-like_fold"/>
</dbReference>
<dbReference type="AlphaFoldDB" id="A0A3F3GXD6"/>
<gene>
    <name evidence="6" type="ORF">FPFC_060360</name>
</gene>
<feature type="compositionally biased region" description="Low complexity" evidence="3">
    <location>
        <begin position="337"/>
        <end position="377"/>
    </location>
</feature>
<evidence type="ECO:0000313" key="6">
    <source>
        <dbReference type="EMBL" id="GAP03316.1"/>
    </source>
</evidence>
<dbReference type="STRING" id="220714.SAMN05660469_1121"/>
<dbReference type="InterPro" id="IPR032675">
    <property type="entry name" value="LRR_dom_sf"/>
</dbReference>
<dbReference type="InterPro" id="IPR050836">
    <property type="entry name" value="SDS22/Internalin_LRR"/>
</dbReference>
<sequence length="446" mass="47976">MPNLKTLNIANNQISDISIIKNLSMPALTTIDASYNQISDVSPITQANLTSLQYIYADNNQIAQIDAFKESTFTKLKSISVRNNQISNIDIMSGIQSRYPSLQTFQVDGNQIYDISFMNGYKLTSSTSAQNQTYTETVKLMKPAAGQTVNEVVNVPNKTSSFIGLNDGSGLYQGTSDPTNSSLSIKNVSSAVAQYQYFNGQTASAADSKSSDSSIQAFIVPASSSNLPTTITYNWQGGVGQYTGTGTINIDWVDPINPEIDANNQNLTVGDKFDPKANVTAFDQQNDGSAKTDLTSQITVESNNVDTSKAGTYQVTYKVTNSYGLSTEKTVTVTVANPTKTDSTSNSDNSTPTSGTTTNNGNSTTTTNGSSTTATTPEKQASQNAKADGDLPATGVGLAMQNHSLVYAPIALLLAFLMFINNKVLRRDKKYVLKHARQDNKYTLKH</sequence>
<keyword evidence="7" id="KW-1185">Reference proteome</keyword>
<reference evidence="6 7" key="1">
    <citation type="journal article" date="2015" name="BMC Genomics">
        <title>Comparative genomics of Fructobacillus spp. and Leuconostoc spp. reveals niche-specific evolution of Fructobacillus spp.</title>
        <authorList>
            <person name="Endo A."/>
            <person name="Tanizawa Y."/>
            <person name="Tanaka N."/>
            <person name="Maeno S."/>
            <person name="Kumar H."/>
            <person name="Shiwa Y."/>
            <person name="Okada S."/>
            <person name="Yoshikawa H."/>
            <person name="Dicks L."/>
            <person name="Nakagawa J."/>
            <person name="Arita M."/>
        </authorList>
    </citation>
    <scope>NUCLEOTIDE SEQUENCE [LARGE SCALE GENOMIC DNA]</scope>
    <source>
        <strain evidence="6 7">DSM 15468</strain>
    </source>
</reference>
<proteinExistence type="predicted"/>
<dbReference type="Gene3D" id="2.60.40.10">
    <property type="entry name" value="Immunoglobulins"/>
    <property type="match status" value="1"/>
</dbReference>
<organism evidence="6 7">
    <name type="scientific">Fructobacillus pseudoficulneus</name>
    <dbReference type="NCBI Taxonomy" id="220714"/>
    <lineage>
        <taxon>Bacteria</taxon>
        <taxon>Bacillati</taxon>
        <taxon>Bacillota</taxon>
        <taxon>Bacilli</taxon>
        <taxon>Lactobacillales</taxon>
        <taxon>Lactobacillaceae</taxon>
        <taxon>Fructobacillus</taxon>
    </lineage>
</organism>
<dbReference type="PANTHER" id="PTHR46652">
    <property type="entry name" value="LEUCINE-RICH REPEAT AND IQ DOMAIN-CONTAINING PROTEIN 1-RELATED"/>
    <property type="match status" value="1"/>
</dbReference>
<protein>
    <submittedName>
        <fullName evidence="6">Putative peptidoglycan linked protein</fullName>
    </submittedName>
</protein>
<dbReference type="OrthoDB" id="2194768at2"/>
<evidence type="ECO:0000256" key="2">
    <source>
        <dbReference type="ARBA" id="ARBA00022737"/>
    </source>
</evidence>
<keyword evidence="1" id="KW-0433">Leucine-rich repeat</keyword>
<keyword evidence="4" id="KW-0812">Transmembrane</keyword>